<evidence type="ECO:0000313" key="9">
    <source>
        <dbReference type="Proteomes" id="UP001500457"/>
    </source>
</evidence>
<dbReference type="PANTHER" id="PTHR43214">
    <property type="entry name" value="TWO-COMPONENT RESPONSE REGULATOR"/>
    <property type="match status" value="1"/>
</dbReference>
<feature type="domain" description="HTH luxR-type" evidence="6">
    <location>
        <begin position="145"/>
        <end position="215"/>
    </location>
</feature>
<dbReference type="SMART" id="SM00448">
    <property type="entry name" value="REC"/>
    <property type="match status" value="1"/>
</dbReference>
<evidence type="ECO:0000256" key="3">
    <source>
        <dbReference type="ARBA" id="ARBA00023125"/>
    </source>
</evidence>
<keyword evidence="2" id="KW-0805">Transcription regulation</keyword>
<keyword evidence="3" id="KW-0238">DNA-binding</keyword>
<dbReference type="InterPro" id="IPR039420">
    <property type="entry name" value="WalR-like"/>
</dbReference>
<dbReference type="PROSITE" id="PS50043">
    <property type="entry name" value="HTH_LUXR_2"/>
    <property type="match status" value="1"/>
</dbReference>
<dbReference type="SUPFAM" id="SSF46894">
    <property type="entry name" value="C-terminal effector domain of the bipartite response regulators"/>
    <property type="match status" value="1"/>
</dbReference>
<evidence type="ECO:0000256" key="2">
    <source>
        <dbReference type="ARBA" id="ARBA00023015"/>
    </source>
</evidence>
<evidence type="ECO:0000259" key="6">
    <source>
        <dbReference type="PROSITE" id="PS50043"/>
    </source>
</evidence>
<evidence type="ECO:0000256" key="4">
    <source>
        <dbReference type="ARBA" id="ARBA00023163"/>
    </source>
</evidence>
<keyword evidence="9" id="KW-1185">Reference proteome</keyword>
<keyword evidence="4" id="KW-0804">Transcription</keyword>
<sequence>MRIVIGEDEALLRRGLAHVLEHAGHDVVGTAADGTELLRHTEERGPDLVITDIRMPPTHTDEGLVAALSIHRDHPEVAIVVLSQHVQRRAAVELLDVRPTRIGYLLKQRIADIETFCDDLERVRAGGTVLDPEIVELMLNRARRDDRALGRLTARQLEVLTLMAEGRTNAAIARALTITEKAVVGHASHIYDQLGLAPDGDDHRRVLAVLRYLRR</sequence>
<evidence type="ECO:0000259" key="7">
    <source>
        <dbReference type="PROSITE" id="PS50110"/>
    </source>
</evidence>
<feature type="modified residue" description="4-aspartylphosphate" evidence="5">
    <location>
        <position position="52"/>
    </location>
</feature>
<dbReference type="SUPFAM" id="SSF52172">
    <property type="entry name" value="CheY-like"/>
    <property type="match status" value="1"/>
</dbReference>
<dbReference type="EMBL" id="BAABHQ010000003">
    <property type="protein sequence ID" value="GAA4867382.1"/>
    <property type="molecule type" value="Genomic_DNA"/>
</dbReference>
<dbReference type="RefSeq" id="WP_274233145.1">
    <property type="nucleotide sequence ID" value="NZ_BAABHQ010000003.1"/>
</dbReference>
<feature type="domain" description="Response regulatory" evidence="7">
    <location>
        <begin position="2"/>
        <end position="122"/>
    </location>
</feature>
<dbReference type="SMART" id="SM00421">
    <property type="entry name" value="HTH_LUXR"/>
    <property type="match status" value="1"/>
</dbReference>
<dbReference type="Proteomes" id="UP001500457">
    <property type="component" value="Unassembled WGS sequence"/>
</dbReference>
<evidence type="ECO:0000256" key="5">
    <source>
        <dbReference type="PROSITE-ProRule" id="PRU00169"/>
    </source>
</evidence>
<dbReference type="Pfam" id="PF00196">
    <property type="entry name" value="GerE"/>
    <property type="match status" value="1"/>
</dbReference>
<dbReference type="InterPro" id="IPR016032">
    <property type="entry name" value="Sig_transdc_resp-reg_C-effctor"/>
</dbReference>
<dbReference type="PROSITE" id="PS50110">
    <property type="entry name" value="RESPONSE_REGULATORY"/>
    <property type="match status" value="1"/>
</dbReference>
<dbReference type="CDD" id="cd17535">
    <property type="entry name" value="REC_NarL-like"/>
    <property type="match status" value="1"/>
</dbReference>
<name>A0ABP9E4X5_9PSEU</name>
<dbReference type="PANTHER" id="PTHR43214:SF24">
    <property type="entry name" value="TRANSCRIPTIONAL REGULATORY PROTEIN NARL-RELATED"/>
    <property type="match status" value="1"/>
</dbReference>
<dbReference type="InterPro" id="IPR011006">
    <property type="entry name" value="CheY-like_superfamily"/>
</dbReference>
<dbReference type="InterPro" id="IPR001789">
    <property type="entry name" value="Sig_transdc_resp-reg_receiver"/>
</dbReference>
<dbReference type="Pfam" id="PF00072">
    <property type="entry name" value="Response_reg"/>
    <property type="match status" value="1"/>
</dbReference>
<gene>
    <name evidence="8" type="ORF">GCM10023203_14890</name>
</gene>
<evidence type="ECO:0000256" key="1">
    <source>
        <dbReference type="ARBA" id="ARBA00022553"/>
    </source>
</evidence>
<proteinExistence type="predicted"/>
<dbReference type="InterPro" id="IPR000792">
    <property type="entry name" value="Tscrpt_reg_LuxR_C"/>
</dbReference>
<accession>A0ABP9E4X5</accession>
<dbReference type="InterPro" id="IPR058245">
    <property type="entry name" value="NreC/VraR/RcsB-like_REC"/>
</dbReference>
<evidence type="ECO:0000313" key="8">
    <source>
        <dbReference type="EMBL" id="GAA4867382.1"/>
    </source>
</evidence>
<dbReference type="Gene3D" id="3.40.50.2300">
    <property type="match status" value="1"/>
</dbReference>
<dbReference type="PRINTS" id="PR00038">
    <property type="entry name" value="HTHLUXR"/>
</dbReference>
<reference evidence="9" key="1">
    <citation type="journal article" date="2019" name="Int. J. Syst. Evol. Microbiol.">
        <title>The Global Catalogue of Microorganisms (GCM) 10K type strain sequencing project: providing services to taxonomists for standard genome sequencing and annotation.</title>
        <authorList>
            <consortium name="The Broad Institute Genomics Platform"/>
            <consortium name="The Broad Institute Genome Sequencing Center for Infectious Disease"/>
            <person name="Wu L."/>
            <person name="Ma J."/>
        </authorList>
    </citation>
    <scope>NUCLEOTIDE SEQUENCE [LARGE SCALE GENOMIC DNA]</scope>
    <source>
        <strain evidence="9">JCM 17983</strain>
    </source>
</reference>
<protein>
    <submittedName>
        <fullName evidence="8">Response regulator transcription factor</fullName>
    </submittedName>
</protein>
<organism evidence="8 9">
    <name type="scientific">Actinomycetospora straminea</name>
    <dbReference type="NCBI Taxonomy" id="663607"/>
    <lineage>
        <taxon>Bacteria</taxon>
        <taxon>Bacillati</taxon>
        <taxon>Actinomycetota</taxon>
        <taxon>Actinomycetes</taxon>
        <taxon>Pseudonocardiales</taxon>
        <taxon>Pseudonocardiaceae</taxon>
        <taxon>Actinomycetospora</taxon>
    </lineage>
</organism>
<keyword evidence="1 5" id="KW-0597">Phosphoprotein</keyword>
<comment type="caution">
    <text evidence="8">The sequence shown here is derived from an EMBL/GenBank/DDBJ whole genome shotgun (WGS) entry which is preliminary data.</text>
</comment>